<dbReference type="InterPro" id="IPR027054">
    <property type="entry name" value="ALG2"/>
</dbReference>
<evidence type="ECO:0000256" key="11">
    <source>
        <dbReference type="ARBA" id="ARBA00022824"/>
    </source>
</evidence>
<accession>A0A443I7N9</accession>
<dbReference type="InterPro" id="IPR001296">
    <property type="entry name" value="Glyco_trans_1"/>
</dbReference>
<dbReference type="Gene3D" id="1.10.150.670">
    <property type="entry name" value="Crossover junction endonuclease EME1, DNA-binding domain"/>
    <property type="match status" value="1"/>
</dbReference>
<keyword evidence="17" id="KW-0469">Meiosis</keyword>
<dbReference type="GO" id="GO:0005789">
    <property type="term" value="C:endoplasmic reticulum membrane"/>
    <property type="evidence" value="ECO:0007669"/>
    <property type="project" value="UniProtKB-SubCell"/>
</dbReference>
<dbReference type="CDD" id="cd03805">
    <property type="entry name" value="GT4_ALG2-like"/>
    <property type="match status" value="1"/>
</dbReference>
<organism evidence="26 27">
    <name type="scientific">Byssochlamys spectabilis</name>
    <name type="common">Paecilomyces variotii</name>
    <dbReference type="NCBI Taxonomy" id="264951"/>
    <lineage>
        <taxon>Eukaryota</taxon>
        <taxon>Fungi</taxon>
        <taxon>Dikarya</taxon>
        <taxon>Ascomycota</taxon>
        <taxon>Pezizomycotina</taxon>
        <taxon>Eurotiomycetes</taxon>
        <taxon>Eurotiomycetidae</taxon>
        <taxon>Eurotiales</taxon>
        <taxon>Thermoascaceae</taxon>
        <taxon>Paecilomyces</taxon>
    </lineage>
</organism>
<dbReference type="STRING" id="264951.A0A443I7N9"/>
<dbReference type="CDD" id="cd20085">
    <property type="entry name" value="XPF_nuclease_Mms4"/>
    <property type="match status" value="1"/>
</dbReference>
<proteinExistence type="predicted"/>
<comment type="catalytic activity">
    <reaction evidence="22">
        <text>a beta-D-Man-(1-&gt;4)-beta-D-GlcNAc-(1-&gt;4)-alpha-D-GlcNAc-diphospho-di-trans,poly-cis-dolichol + GDP-alpha-D-mannose = an alpha-D-Man-(1-&gt;3)-beta-D-Man-(1-&gt;4)-beta-D-GlcNAc-(1-&gt;4)-alpha-D-GlcNAc-diphospho-di-trans,poly-cis-dolichol + GDP + H(+)</text>
        <dbReference type="Rhea" id="RHEA:29515"/>
        <dbReference type="Rhea" id="RHEA-COMP:19511"/>
        <dbReference type="Rhea" id="RHEA-COMP:19513"/>
        <dbReference type="ChEBI" id="CHEBI:15378"/>
        <dbReference type="ChEBI" id="CHEBI:57527"/>
        <dbReference type="ChEBI" id="CHEBI:58189"/>
        <dbReference type="ChEBI" id="CHEBI:58472"/>
        <dbReference type="ChEBI" id="CHEBI:132510"/>
        <dbReference type="EC" id="2.4.1.132"/>
    </reaction>
    <physiologicalReaction direction="left-to-right" evidence="22">
        <dbReference type="Rhea" id="RHEA:29516"/>
    </physiologicalReaction>
</comment>
<feature type="region of interest" description="Disordered" evidence="24">
    <location>
        <begin position="632"/>
        <end position="652"/>
    </location>
</feature>
<dbReference type="Gene3D" id="3.40.50.2000">
    <property type="entry name" value="Glycogen Phosphorylase B"/>
    <property type="match status" value="1"/>
</dbReference>
<dbReference type="FunFam" id="1.10.150.670:FF:000004">
    <property type="entry name" value="Crossover junction endonuclease EME1"/>
    <property type="match status" value="1"/>
</dbReference>
<evidence type="ECO:0000256" key="20">
    <source>
        <dbReference type="ARBA" id="ARBA00032333"/>
    </source>
</evidence>
<feature type="compositionally biased region" description="Polar residues" evidence="24">
    <location>
        <begin position="965"/>
        <end position="975"/>
    </location>
</feature>
<dbReference type="EC" id="2.4.1.132" evidence="6"/>
<keyword evidence="13" id="KW-0472">Membrane</keyword>
<keyword evidence="14" id="KW-0233">DNA recombination</keyword>
<evidence type="ECO:0000256" key="23">
    <source>
        <dbReference type="ARBA" id="ARBA00045104"/>
    </source>
</evidence>
<evidence type="ECO:0000256" key="18">
    <source>
        <dbReference type="ARBA" id="ARBA00030746"/>
    </source>
</evidence>
<dbReference type="GO" id="GO:0004518">
    <property type="term" value="F:nuclease activity"/>
    <property type="evidence" value="ECO:0007669"/>
    <property type="project" value="InterPro"/>
</dbReference>
<comment type="catalytic activity">
    <reaction evidence="23">
        <text>an alpha-D-Man-(1-&gt;3)-beta-D-Man-(1-&gt;4)-beta-D-GlcNAc-(1-&gt;4)-alpha-D-GlcNAc-diphospho-di-trans,poly-cis-dolichol + GDP-alpha-D-mannose = an alpha-D-Man-(1-&gt;3)-[alpha-D-Man-(1-&gt;6)]-beta-D-Man-(1-&gt;4)-beta-D-GlcNAc-(1-&gt;4)-alpha-D-GlcNAc-diphospho-di-trans,poly-cis-dolichol + GDP + H(+)</text>
        <dbReference type="Rhea" id="RHEA:29519"/>
        <dbReference type="Rhea" id="RHEA-COMP:19513"/>
        <dbReference type="Rhea" id="RHEA-COMP:19515"/>
        <dbReference type="ChEBI" id="CHEBI:15378"/>
        <dbReference type="ChEBI" id="CHEBI:57527"/>
        <dbReference type="ChEBI" id="CHEBI:58189"/>
        <dbReference type="ChEBI" id="CHEBI:132510"/>
        <dbReference type="ChEBI" id="CHEBI:132511"/>
        <dbReference type="EC" id="2.4.1.257"/>
    </reaction>
    <physiologicalReaction direction="left-to-right" evidence="23">
        <dbReference type="Rhea" id="RHEA:29520"/>
    </physiologicalReaction>
</comment>
<evidence type="ECO:0000256" key="19">
    <source>
        <dbReference type="ARBA" id="ARBA00032047"/>
    </source>
</evidence>
<evidence type="ECO:0000256" key="1">
    <source>
        <dbReference type="ARBA" id="ARBA00003142"/>
    </source>
</evidence>
<dbReference type="EC" id="2.4.1.257" evidence="5"/>
<comment type="caution">
    <text evidence="26">The sequence shown here is derived from an EMBL/GenBank/DDBJ whole genome shotgun (WGS) entry which is preliminary data.</text>
</comment>
<dbReference type="GO" id="GO:0006310">
    <property type="term" value="P:DNA recombination"/>
    <property type="evidence" value="ECO:0007669"/>
    <property type="project" value="UniProtKB-KW"/>
</dbReference>
<dbReference type="Gene3D" id="3.40.50.10130">
    <property type="match status" value="1"/>
</dbReference>
<dbReference type="FunFam" id="3.40.50.10130:FF:000010">
    <property type="entry name" value="Crossover junction endonuclease eme1"/>
    <property type="match status" value="1"/>
</dbReference>
<dbReference type="PANTHER" id="PTHR45918:SF1">
    <property type="entry name" value="ALPHA-1,3_1,6-MANNOSYLTRANSFERASE ALG2"/>
    <property type="match status" value="1"/>
</dbReference>
<evidence type="ECO:0000256" key="3">
    <source>
        <dbReference type="ARBA" id="ARBA00004586"/>
    </source>
</evidence>
<dbReference type="GO" id="GO:0006281">
    <property type="term" value="P:DNA repair"/>
    <property type="evidence" value="ECO:0007669"/>
    <property type="project" value="UniProtKB-KW"/>
</dbReference>
<feature type="compositionally biased region" description="Basic and acidic residues" evidence="24">
    <location>
        <begin position="714"/>
        <end position="734"/>
    </location>
</feature>
<dbReference type="Pfam" id="PF00534">
    <property type="entry name" value="Glycos_transf_1"/>
    <property type="match status" value="1"/>
</dbReference>
<feature type="compositionally biased region" description="Polar residues" evidence="24">
    <location>
        <begin position="636"/>
        <end position="647"/>
    </location>
</feature>
<comment type="pathway">
    <text evidence="4">Protein modification; protein glycosylation.</text>
</comment>
<feature type="region of interest" description="Disordered" evidence="24">
    <location>
        <begin position="503"/>
        <end position="542"/>
    </location>
</feature>
<evidence type="ECO:0000256" key="24">
    <source>
        <dbReference type="SAM" id="MobiDB-lite"/>
    </source>
</evidence>
<keyword evidence="10" id="KW-0227">DNA damage</keyword>
<keyword evidence="9" id="KW-0812">Transmembrane</keyword>
<evidence type="ECO:0000256" key="4">
    <source>
        <dbReference type="ARBA" id="ARBA00004922"/>
    </source>
</evidence>
<dbReference type="GeneID" id="39601057"/>
<dbReference type="InterPro" id="IPR042530">
    <property type="entry name" value="EME1/EME2_C"/>
</dbReference>
<dbReference type="PANTHER" id="PTHR45918">
    <property type="entry name" value="ALPHA-1,3/1,6-MANNOSYLTRANSFERASE ALG2"/>
    <property type="match status" value="1"/>
</dbReference>
<dbReference type="AlphaFoldDB" id="A0A443I7N9"/>
<evidence type="ECO:0000256" key="12">
    <source>
        <dbReference type="ARBA" id="ARBA00022989"/>
    </source>
</evidence>
<dbReference type="EMBL" id="RCNU01000001">
    <property type="protein sequence ID" value="RWR00115.1"/>
    <property type="molecule type" value="Genomic_DNA"/>
</dbReference>
<dbReference type="UniPathway" id="UPA00378"/>
<keyword evidence="12" id="KW-1133">Transmembrane helix</keyword>
<feature type="region of interest" description="Disordered" evidence="24">
    <location>
        <begin position="961"/>
        <end position="991"/>
    </location>
</feature>
<dbReference type="Pfam" id="PF13439">
    <property type="entry name" value="Glyco_transf_4"/>
    <property type="match status" value="1"/>
</dbReference>
<evidence type="ECO:0000256" key="22">
    <source>
        <dbReference type="ARBA" id="ARBA00045103"/>
    </source>
</evidence>
<keyword evidence="16" id="KW-0539">Nucleus</keyword>
<reference evidence="26 27" key="1">
    <citation type="journal article" date="2018" name="Front. Microbiol.">
        <title>Genomic and genetic insights into a cosmopolitan fungus, Paecilomyces variotii (Eurotiales).</title>
        <authorList>
            <person name="Urquhart A.S."/>
            <person name="Mondo S.J."/>
            <person name="Makela M.R."/>
            <person name="Hane J.K."/>
            <person name="Wiebenga A."/>
            <person name="He G."/>
            <person name="Mihaltcheva S."/>
            <person name="Pangilinan J."/>
            <person name="Lipzen A."/>
            <person name="Barry K."/>
            <person name="de Vries R.P."/>
            <person name="Grigoriev I.V."/>
            <person name="Idnurm A."/>
        </authorList>
    </citation>
    <scope>NUCLEOTIDE SEQUENCE [LARGE SCALE GENOMIC DNA]</scope>
    <source>
        <strain evidence="26 27">CBS 101075</strain>
    </source>
</reference>
<evidence type="ECO:0000256" key="17">
    <source>
        <dbReference type="ARBA" id="ARBA00023254"/>
    </source>
</evidence>
<evidence type="ECO:0000256" key="7">
    <source>
        <dbReference type="ARBA" id="ARBA00022676"/>
    </source>
</evidence>
<evidence type="ECO:0000256" key="13">
    <source>
        <dbReference type="ARBA" id="ARBA00023136"/>
    </source>
</evidence>
<comment type="function">
    <text evidence="1">Mannosylates Man(2)GlcNAc(2)-dolichol diphosphate and Man(1)GlcNAc(2)-dolichol diphosphate to form Man(3)GlcNAc(2)-dolichol diphosphate.</text>
</comment>
<comment type="subcellular location">
    <subcellularLocation>
        <location evidence="3">Endoplasmic reticulum membrane</location>
    </subcellularLocation>
    <subcellularLocation>
        <location evidence="2">Nucleus</location>
    </subcellularLocation>
</comment>
<evidence type="ECO:0000256" key="8">
    <source>
        <dbReference type="ARBA" id="ARBA00022679"/>
    </source>
</evidence>
<evidence type="ECO:0000256" key="9">
    <source>
        <dbReference type="ARBA" id="ARBA00022692"/>
    </source>
</evidence>
<evidence type="ECO:0000256" key="10">
    <source>
        <dbReference type="ARBA" id="ARBA00022763"/>
    </source>
</evidence>
<dbReference type="InterPro" id="IPR047521">
    <property type="entry name" value="XPF_nuclease_EME1_ascomycetes"/>
</dbReference>
<dbReference type="GO" id="GO:0005634">
    <property type="term" value="C:nucleus"/>
    <property type="evidence" value="ECO:0007669"/>
    <property type="project" value="UniProtKB-SubCell"/>
</dbReference>
<evidence type="ECO:0000256" key="21">
    <source>
        <dbReference type="ARBA" id="ARBA00032874"/>
    </source>
</evidence>
<evidence type="ECO:0000256" key="16">
    <source>
        <dbReference type="ARBA" id="ARBA00023242"/>
    </source>
</evidence>
<sequence length="1143" mass="126280">MPRLKRSNVIIIHPDLGIGGAERLIIDAALALQNRGHRVTIYTSHRDKTHCFEEARDGTLDVRVRGNTVFPAHVCGRLHVLMAVLRQLHLTVSVLNELGTTVPEKEKSEDVEIEDDVFIVDQVPACVPVLKTLGPRCAPRASGKQRILFYCHFPDQLLARRDEKATVLRLLKGLYRYPFDWFEGWAMSASDKVVANSRFTRGVVGKVLGFERLGDVRIIYPCVDTDPAPQGGKNAGGKLAEEAIGDNLWGGKKILLSINRFERKKDLALAIRAYHGLGEEARKGTRLVVAGGYDNRVQENVQYHKELDELASSLGLQTATSKSVISALSVPDSIDVLFLLSVPTAFRDTLLANAKLLLYTPTNEHFGIVPVEAMHHGLPVLASNTGGPLETIVEGETGWLRDAQAVDEWTAVMKKVLFELSPEDLERISIQSKQRVQKEFSLTAMGDRLEDEISDMLNAERRPFSGLQHLLLVFVLSGVLVSMLAAAALKALFDRGSKPPAEMPEVIDLVSSPPPQPPNSVQKRSHPTPAPPPSAVLPASSQNFLSSDFDPAVFNYDDIEPEKPSTKRLRLTPGIGEISPAKGNDPTSPPPAANSSIYNIFSDDDAALLPPTKHKDAGPATKTYRWNGEESDPIVFTSSAPEPTRSGTGRKVTTVSRTTAKTTITIDDDDDAIEEFTDPASLFDGLLNIEPPPLSRGLSDRTANLLASLGNRSSKADDGKSSREVRNSKKKTDGVSDDEISDVDVAPAPRKPRKTGKTTAADKEAKEAKARERAAAKAQRDREREEEKARKQKLKEDKAKEKQLAADLAEVNKLKVDKGVSAPEMIVDLSSSFEDTSIGNQVKEYMKRLNVECNYFTSSIPGMVKWRRKVVARFNEELGYWEPCPNYIGEEQHVLCLLSAQEFADMVIAEPDSDNTLQLHVLRIKSAYPDCKPIYMIEGLTAWMRKNQNTRNRAFQAEVLREFSESNSQPPSGTQSRRKARKPETTPPVDDDVIEDALLELQVTHSCLIHHTAAAPESAEWIKTFTEHISTIPYRRERMDVNDSGFCMDVGQVKTGEDKSDTFVKMLQEVTRVTAPMAYGIATKYPSVVDLVRGMRSHGPTMLENVKKSANKNGALTETRIGPAVSRRLYKVFMGRDPSSTDI</sequence>
<evidence type="ECO:0000313" key="27">
    <source>
        <dbReference type="Proteomes" id="UP000283841"/>
    </source>
</evidence>
<feature type="domain" description="ERCC4" evidence="25">
    <location>
        <begin position="824"/>
        <end position="1096"/>
    </location>
</feature>
<dbReference type="Pfam" id="PF02732">
    <property type="entry name" value="ERCC4"/>
    <property type="match status" value="1"/>
</dbReference>
<keyword evidence="8 26" id="KW-0808">Transferase</keyword>
<keyword evidence="11" id="KW-0256">Endoplasmic reticulum</keyword>
<evidence type="ECO:0000256" key="2">
    <source>
        <dbReference type="ARBA" id="ARBA00004123"/>
    </source>
</evidence>
<name>A0A443I7N9_BYSSP</name>
<dbReference type="GO" id="GO:0061982">
    <property type="term" value="P:meiosis I cell cycle process"/>
    <property type="evidence" value="ECO:0007669"/>
    <property type="project" value="UniProtKB-ARBA"/>
</dbReference>
<dbReference type="VEuPathDB" id="FungiDB:C8Q69DRAFT_484716"/>
<keyword evidence="27" id="KW-1185">Reference proteome</keyword>
<gene>
    <name evidence="26" type="ORF">C8Q69DRAFT_484716</name>
</gene>
<keyword evidence="15" id="KW-0234">DNA repair</keyword>
<evidence type="ECO:0000256" key="6">
    <source>
        <dbReference type="ARBA" id="ARBA00012649"/>
    </source>
</evidence>
<dbReference type="InterPro" id="IPR006166">
    <property type="entry name" value="ERCC4_domain"/>
</dbReference>
<feature type="region of interest" description="Disordered" evidence="24">
    <location>
        <begin position="709"/>
        <end position="801"/>
    </location>
</feature>
<dbReference type="InterPro" id="IPR028098">
    <property type="entry name" value="Glyco_trans_4-like_N"/>
</dbReference>
<dbReference type="GO" id="GO:0003677">
    <property type="term" value="F:DNA binding"/>
    <property type="evidence" value="ECO:0007669"/>
    <property type="project" value="InterPro"/>
</dbReference>
<evidence type="ECO:0000259" key="25">
    <source>
        <dbReference type="SMART" id="SM00891"/>
    </source>
</evidence>
<feature type="compositionally biased region" description="Basic and acidic residues" evidence="24">
    <location>
        <begin position="760"/>
        <end position="801"/>
    </location>
</feature>
<dbReference type="GO" id="GO:0004378">
    <property type="term" value="F:GDP-Man:Man(1)GlcNAc(2)-PP-Dol alpha-1,3-mannosyltransferase activity"/>
    <property type="evidence" value="ECO:0007669"/>
    <property type="project" value="UniProtKB-EC"/>
</dbReference>
<evidence type="ECO:0000256" key="14">
    <source>
        <dbReference type="ARBA" id="ARBA00023172"/>
    </source>
</evidence>
<evidence type="ECO:0000256" key="15">
    <source>
        <dbReference type="ARBA" id="ARBA00023204"/>
    </source>
</evidence>
<evidence type="ECO:0000313" key="26">
    <source>
        <dbReference type="EMBL" id="RWR00115.1"/>
    </source>
</evidence>
<dbReference type="RefSeq" id="XP_028489759.1">
    <property type="nucleotide sequence ID" value="XM_028631780.1"/>
</dbReference>
<evidence type="ECO:0000256" key="5">
    <source>
        <dbReference type="ARBA" id="ARBA00011969"/>
    </source>
</evidence>
<dbReference type="Proteomes" id="UP000283841">
    <property type="component" value="Unassembled WGS sequence"/>
</dbReference>
<dbReference type="GO" id="GO:0102704">
    <property type="term" value="F:GDP-Man:Man(2)GlcNAc(2)-PP-Dol alpha-1,6-mannosyltransferase activity"/>
    <property type="evidence" value="ECO:0007669"/>
    <property type="project" value="UniProtKB-EC"/>
</dbReference>
<protein>
    <recommendedName>
        <fullName evidence="18">Asparagine-linked glycosylation protein 2</fullName>
        <ecNumber evidence="6">2.4.1.132</ecNumber>
        <ecNumber evidence="5">2.4.1.257</ecNumber>
    </recommendedName>
    <alternativeName>
        <fullName evidence="19">GDP-Man:Man(1)GlcNAc(2)-PP-Dol alpha-1,3-mannosyltransferase</fullName>
    </alternativeName>
    <alternativeName>
        <fullName evidence="21">GDP-Man:Man(1)GlcNAc(2)-PP-dolichol mannosyltransferase</fullName>
    </alternativeName>
    <alternativeName>
        <fullName evidence="20">GDP-Man:Man(2)GlcNAc(2)-PP-Dol alpha-1,6-mannosyltransferase</fullName>
    </alternativeName>
</protein>
<dbReference type="SMART" id="SM00891">
    <property type="entry name" value="ERCC4"/>
    <property type="match status" value="1"/>
</dbReference>
<keyword evidence="7 26" id="KW-0328">Glycosyltransferase</keyword>
<dbReference type="SUPFAM" id="SSF53756">
    <property type="entry name" value="UDP-Glycosyltransferase/glycogen phosphorylase"/>
    <property type="match status" value="1"/>
</dbReference>